<keyword evidence="7" id="KW-1185">Reference proteome</keyword>
<evidence type="ECO:0000256" key="3">
    <source>
        <dbReference type="ARBA" id="ARBA00022833"/>
    </source>
</evidence>
<accession>A0ABR0EE64</accession>
<dbReference type="SUPFAM" id="SSF51316">
    <property type="entry name" value="Mss4-like"/>
    <property type="match status" value="1"/>
</dbReference>
<evidence type="ECO:0000313" key="7">
    <source>
        <dbReference type="Proteomes" id="UP001305779"/>
    </source>
</evidence>
<dbReference type="Proteomes" id="UP001305779">
    <property type="component" value="Unassembled WGS sequence"/>
</dbReference>
<keyword evidence="4" id="KW-0456">Lyase</keyword>
<dbReference type="InterPro" id="IPR006913">
    <property type="entry name" value="CENP-V/GFA"/>
</dbReference>
<protein>
    <recommendedName>
        <fullName evidence="5">CENP-V/GFA domain-containing protein</fullName>
    </recommendedName>
</protein>
<dbReference type="Pfam" id="PF04828">
    <property type="entry name" value="GFA"/>
    <property type="match status" value="1"/>
</dbReference>
<dbReference type="PANTHER" id="PTHR33337:SF40">
    <property type="entry name" value="CENP-V_GFA DOMAIN-CONTAINING PROTEIN-RELATED"/>
    <property type="match status" value="1"/>
</dbReference>
<evidence type="ECO:0000256" key="4">
    <source>
        <dbReference type="ARBA" id="ARBA00023239"/>
    </source>
</evidence>
<evidence type="ECO:0000256" key="1">
    <source>
        <dbReference type="ARBA" id="ARBA00005495"/>
    </source>
</evidence>
<feature type="domain" description="CENP-V/GFA" evidence="5">
    <location>
        <begin position="4"/>
        <end position="122"/>
    </location>
</feature>
<dbReference type="Gene3D" id="3.90.1590.10">
    <property type="entry name" value="glutathione-dependent formaldehyde- activating enzyme (gfa)"/>
    <property type="match status" value="1"/>
</dbReference>
<reference evidence="6 7" key="1">
    <citation type="journal article" date="2023" name="G3 (Bethesda)">
        <title>A chromosome-level genome assembly of Zasmidium syzygii isolated from banana leaves.</title>
        <authorList>
            <person name="van Westerhoven A.C."/>
            <person name="Mehrabi R."/>
            <person name="Talebi R."/>
            <person name="Steentjes M.B.F."/>
            <person name="Corcolon B."/>
            <person name="Chong P.A."/>
            <person name="Kema G.H.J."/>
            <person name="Seidl M.F."/>
        </authorList>
    </citation>
    <scope>NUCLEOTIDE SEQUENCE [LARGE SCALE GENOMIC DNA]</scope>
    <source>
        <strain evidence="6 7">P124</strain>
    </source>
</reference>
<organism evidence="6 7">
    <name type="scientific">Zasmidium cellare</name>
    <name type="common">Wine cellar mold</name>
    <name type="synonym">Racodium cellare</name>
    <dbReference type="NCBI Taxonomy" id="395010"/>
    <lineage>
        <taxon>Eukaryota</taxon>
        <taxon>Fungi</taxon>
        <taxon>Dikarya</taxon>
        <taxon>Ascomycota</taxon>
        <taxon>Pezizomycotina</taxon>
        <taxon>Dothideomycetes</taxon>
        <taxon>Dothideomycetidae</taxon>
        <taxon>Mycosphaerellales</taxon>
        <taxon>Mycosphaerellaceae</taxon>
        <taxon>Zasmidium</taxon>
    </lineage>
</organism>
<dbReference type="PANTHER" id="PTHR33337">
    <property type="entry name" value="GFA DOMAIN-CONTAINING PROTEIN"/>
    <property type="match status" value="1"/>
</dbReference>
<evidence type="ECO:0000256" key="2">
    <source>
        <dbReference type="ARBA" id="ARBA00022723"/>
    </source>
</evidence>
<evidence type="ECO:0000259" key="5">
    <source>
        <dbReference type="PROSITE" id="PS51891"/>
    </source>
</evidence>
<keyword evidence="3" id="KW-0862">Zinc</keyword>
<gene>
    <name evidence="6" type="ORF">PRZ48_007972</name>
</gene>
<evidence type="ECO:0000313" key="6">
    <source>
        <dbReference type="EMBL" id="KAK4499786.1"/>
    </source>
</evidence>
<sequence>MTTRTSTCPCKSVEIEVTGTDKGAVLCHCSNCQAQSGSAFMHNHRLTKSDMKFTRGQDFVKTYVDKNTKSGNELTRGFCSNCGSSLFLTNPAFKGLTILTAGTMNGERTQPSMELFPESKYQWVGDVTGKSSKL</sequence>
<dbReference type="EMBL" id="JAXOVC010000006">
    <property type="protein sequence ID" value="KAK4499786.1"/>
    <property type="molecule type" value="Genomic_DNA"/>
</dbReference>
<name>A0ABR0EE64_ZASCE</name>
<proteinExistence type="inferred from homology"/>
<dbReference type="PROSITE" id="PS51891">
    <property type="entry name" value="CENP_V_GFA"/>
    <property type="match status" value="1"/>
</dbReference>
<comment type="similarity">
    <text evidence="1">Belongs to the Gfa family.</text>
</comment>
<keyword evidence="2" id="KW-0479">Metal-binding</keyword>
<comment type="caution">
    <text evidence="6">The sequence shown here is derived from an EMBL/GenBank/DDBJ whole genome shotgun (WGS) entry which is preliminary data.</text>
</comment>
<dbReference type="InterPro" id="IPR011057">
    <property type="entry name" value="Mss4-like_sf"/>
</dbReference>